<dbReference type="AlphaFoldDB" id="A0A2N1PTN1"/>
<dbReference type="EMBL" id="PGXC01000002">
    <property type="protein sequence ID" value="PKK91703.1"/>
    <property type="molecule type" value="Genomic_DNA"/>
</dbReference>
<keyword evidence="5 6" id="KW-0472">Membrane</keyword>
<feature type="transmembrane region" description="Helical" evidence="6">
    <location>
        <begin position="574"/>
        <end position="593"/>
    </location>
</feature>
<feature type="transmembrane region" description="Helical" evidence="6">
    <location>
        <begin position="307"/>
        <end position="325"/>
    </location>
</feature>
<feature type="transmembrane region" description="Helical" evidence="6">
    <location>
        <begin position="5"/>
        <end position="27"/>
    </location>
</feature>
<keyword evidence="4 6" id="KW-1133">Transmembrane helix</keyword>
<feature type="transmembrane region" description="Helical" evidence="6">
    <location>
        <begin position="505"/>
        <end position="527"/>
    </location>
</feature>
<evidence type="ECO:0000256" key="5">
    <source>
        <dbReference type="ARBA" id="ARBA00023136"/>
    </source>
</evidence>
<feature type="transmembrane region" description="Helical" evidence="6">
    <location>
        <begin position="275"/>
        <end position="298"/>
    </location>
</feature>
<dbReference type="Gene3D" id="3.60.15.10">
    <property type="entry name" value="Ribonuclease Z/Hydroxyacylglutathione hydrolase-like"/>
    <property type="match status" value="1"/>
</dbReference>
<evidence type="ECO:0000313" key="9">
    <source>
        <dbReference type="EMBL" id="PKK91703.1"/>
    </source>
</evidence>
<dbReference type="InterPro" id="IPR036866">
    <property type="entry name" value="RibonucZ/Hydroxyglut_hydro"/>
</dbReference>
<dbReference type="PANTHER" id="PTHR30619">
    <property type="entry name" value="DNA INTERNALIZATION/COMPETENCE PROTEIN COMEC/REC2"/>
    <property type="match status" value="1"/>
</dbReference>
<dbReference type="PANTHER" id="PTHR30619:SF1">
    <property type="entry name" value="RECOMBINATION PROTEIN 2"/>
    <property type="match status" value="1"/>
</dbReference>
<feature type="transmembrane region" description="Helical" evidence="6">
    <location>
        <begin position="435"/>
        <end position="452"/>
    </location>
</feature>
<evidence type="ECO:0000313" key="10">
    <source>
        <dbReference type="Proteomes" id="UP000233256"/>
    </source>
</evidence>
<dbReference type="InterPro" id="IPR004477">
    <property type="entry name" value="ComEC_N"/>
</dbReference>
<dbReference type="InterPro" id="IPR025405">
    <property type="entry name" value="DUF4131"/>
</dbReference>
<sequence length="975" mass="106805">MIQPVLMAFTIAYVMGVAIAMSLFDVILQPGPFAIAAAFPAIAILLFNVFPGRRPPFYFTILLVCATGLLAGFARYYGALAIDTPNHLSKFLDQDRFSQTVVIGTVDKEPDIREKKTIVSLRPEKVLKGRGGKVNLRDIRDTDMQPVEGGLLWIEIGQETGDLQYQVQYGDRIILVSNLSAPPPATNPGLFSYRDFLHHQNYFAMAKIKKPSQLKRLGVGDVNPVVAFSLQLKSDFLVIIKKTMPFAESAFLGGVQLGCRGGVSQKVQDDFRKSGVSHVLAVSGLHVTIIATMFYIILSSMRIPRKIFVPIIIVFLIIFTIITGARPSSTRAALMNSLVLIIMTYFNHSLKSSLLFGLSVAAVFVLWYSPLILFEPGFTLSFAAILSLAFITEPFEALCCRWVRGMKMVALTAEGIIGIALFCFFGDLMKIRTNLLLFFSACLLFFLWAVWMDRRGQTVDVSFEDLPPIVRSFTGAQGAILIGMMWPLSAFYFNQISLSAPLANFLAIPLIGVIVQIGLIAGIMGMVPVFGIHMALVLNAGNWICVNFFLWMATYFADLLPAPMIPSPTPLQLFLYYVAVGIFCFWDDVSPWIKLRIKGLLKSMEVSGGWKRAVSTGIVIGLILSPVCILWGRAGKSLHITVLDVRFGDSLVIEAPDGSASLIDGGGKSLRIDDSTGKQVEFSQGSRTIHPVLLKKRITSLRSIVITSAASEHTGGLEHLIREFGPAGMEAIYVPWDMSDFGPTLEPDEFAAALNTEEYSKRMTATENVLIYQCMAKSYREAMKLGIPFVQISEDQFIDFGGGVTGYPVFAAPQGVSGEVCAKFSDCSMGLRIEYGKSSLLVSSDLGLKAQKRLASANVSGSVADILMLPAHSAADLDHGFVRWTGTRTFLASYGFAGMQTGRRRDSNIGRLMSDFTDATLFSTSEDGAIELVSKGSGWELKTIATDREVKISSPGFADLSEVLMHPMMKSEDEK</sequence>
<keyword evidence="2" id="KW-1003">Cell membrane</keyword>
<evidence type="ECO:0000259" key="7">
    <source>
        <dbReference type="Pfam" id="PF03772"/>
    </source>
</evidence>
<feature type="domain" description="DUF4131" evidence="8">
    <location>
        <begin position="30"/>
        <end position="213"/>
    </location>
</feature>
<dbReference type="Pfam" id="PF03772">
    <property type="entry name" value="Competence"/>
    <property type="match status" value="1"/>
</dbReference>
<evidence type="ECO:0000256" key="1">
    <source>
        <dbReference type="ARBA" id="ARBA00004651"/>
    </source>
</evidence>
<feature type="transmembrane region" description="Helical" evidence="6">
    <location>
        <begin position="354"/>
        <end position="374"/>
    </location>
</feature>
<dbReference type="NCBIfam" id="TIGR00360">
    <property type="entry name" value="ComEC_N-term"/>
    <property type="match status" value="1"/>
</dbReference>
<evidence type="ECO:0000256" key="2">
    <source>
        <dbReference type="ARBA" id="ARBA00022475"/>
    </source>
</evidence>
<feature type="domain" description="ComEC/Rec2-related protein" evidence="7">
    <location>
        <begin position="257"/>
        <end position="586"/>
    </location>
</feature>
<evidence type="ECO:0008006" key="11">
    <source>
        <dbReference type="Google" id="ProtNLM"/>
    </source>
</evidence>
<feature type="transmembrane region" description="Helical" evidence="6">
    <location>
        <begin position="57"/>
        <end position="77"/>
    </location>
</feature>
<reference evidence="9 10" key="1">
    <citation type="journal article" date="2017" name="ISME J.">
        <title>Potential for microbial H2 and metal transformations associated with novel bacteria and archaea in deep terrestrial subsurface sediments.</title>
        <authorList>
            <person name="Hernsdorf A.W."/>
            <person name="Amano Y."/>
            <person name="Miyakawa K."/>
            <person name="Ise K."/>
            <person name="Suzuki Y."/>
            <person name="Anantharaman K."/>
            <person name="Probst A."/>
            <person name="Burstein D."/>
            <person name="Thomas B.C."/>
            <person name="Banfield J.F."/>
        </authorList>
    </citation>
    <scope>NUCLEOTIDE SEQUENCE [LARGE SCALE GENOMIC DNA]</scope>
    <source>
        <strain evidence="9">HGW-Wallbacteria-1</strain>
    </source>
</reference>
<evidence type="ECO:0000256" key="6">
    <source>
        <dbReference type="SAM" id="Phobius"/>
    </source>
</evidence>
<name>A0A2N1PTN1_9BACT</name>
<dbReference type="GO" id="GO:0005886">
    <property type="term" value="C:plasma membrane"/>
    <property type="evidence" value="ECO:0007669"/>
    <property type="project" value="UniProtKB-SubCell"/>
</dbReference>
<feature type="transmembrane region" description="Helical" evidence="6">
    <location>
        <begin position="380"/>
        <end position="399"/>
    </location>
</feature>
<dbReference type="InterPro" id="IPR052159">
    <property type="entry name" value="Competence_DNA_uptake"/>
</dbReference>
<dbReference type="Proteomes" id="UP000233256">
    <property type="component" value="Unassembled WGS sequence"/>
</dbReference>
<proteinExistence type="predicted"/>
<organism evidence="9 10">
    <name type="scientific">Candidatus Wallbacteria bacterium HGW-Wallbacteria-1</name>
    <dbReference type="NCBI Taxonomy" id="2013854"/>
    <lineage>
        <taxon>Bacteria</taxon>
        <taxon>Candidatus Walliibacteriota</taxon>
    </lineage>
</organism>
<evidence type="ECO:0000256" key="3">
    <source>
        <dbReference type="ARBA" id="ARBA00022692"/>
    </source>
</evidence>
<comment type="caution">
    <text evidence="9">The sequence shown here is derived from an EMBL/GenBank/DDBJ whole genome shotgun (WGS) entry which is preliminary data.</text>
</comment>
<dbReference type="SUPFAM" id="SSF56281">
    <property type="entry name" value="Metallo-hydrolase/oxidoreductase"/>
    <property type="match status" value="1"/>
</dbReference>
<accession>A0A2N1PTN1</accession>
<feature type="transmembrane region" description="Helical" evidence="6">
    <location>
        <begin position="33"/>
        <end position="50"/>
    </location>
</feature>
<feature type="transmembrane region" description="Helical" evidence="6">
    <location>
        <begin position="613"/>
        <end position="632"/>
    </location>
</feature>
<comment type="subcellular location">
    <subcellularLocation>
        <location evidence="1">Cell membrane</location>
        <topology evidence="1">Multi-pass membrane protein</topology>
    </subcellularLocation>
</comment>
<evidence type="ECO:0000259" key="8">
    <source>
        <dbReference type="Pfam" id="PF13567"/>
    </source>
</evidence>
<dbReference type="Pfam" id="PF13567">
    <property type="entry name" value="DUF4131"/>
    <property type="match status" value="1"/>
</dbReference>
<keyword evidence="3 6" id="KW-0812">Transmembrane</keyword>
<evidence type="ECO:0000256" key="4">
    <source>
        <dbReference type="ARBA" id="ARBA00022989"/>
    </source>
</evidence>
<protein>
    <recommendedName>
        <fullName evidence="11">ComEC/Rec2-related protein domain-containing protein</fullName>
    </recommendedName>
</protein>
<gene>
    <name evidence="9" type="ORF">CVV64_03300</name>
</gene>
<feature type="transmembrane region" description="Helical" evidence="6">
    <location>
        <begin position="411"/>
        <end position="429"/>
    </location>
</feature>
<feature type="transmembrane region" description="Helical" evidence="6">
    <location>
        <begin position="534"/>
        <end position="554"/>
    </location>
</feature>